<reference evidence="2 3" key="1">
    <citation type="submission" date="2023-12" db="EMBL/GenBank/DDBJ databases">
        <title>the genome sequence of Hyalangium sp. s54d21.</title>
        <authorList>
            <person name="Zhang X."/>
        </authorList>
    </citation>
    <scope>NUCLEOTIDE SEQUENCE [LARGE SCALE GENOMIC DNA]</scope>
    <source>
        <strain evidence="3">s54d21</strain>
    </source>
</reference>
<evidence type="ECO:0000313" key="3">
    <source>
        <dbReference type="Proteomes" id="UP001291309"/>
    </source>
</evidence>
<dbReference type="EMBL" id="JAXIVS010000025">
    <property type="protein sequence ID" value="MDY7232934.1"/>
    <property type="molecule type" value="Genomic_DNA"/>
</dbReference>
<evidence type="ECO:0008006" key="4">
    <source>
        <dbReference type="Google" id="ProtNLM"/>
    </source>
</evidence>
<proteinExistence type="predicted"/>
<accession>A0ABU5HJ69</accession>
<name>A0ABU5HJ69_9BACT</name>
<feature type="transmembrane region" description="Helical" evidence="1">
    <location>
        <begin position="31"/>
        <end position="49"/>
    </location>
</feature>
<keyword evidence="1" id="KW-0812">Transmembrane</keyword>
<dbReference type="Proteomes" id="UP001291309">
    <property type="component" value="Unassembled WGS sequence"/>
</dbReference>
<protein>
    <recommendedName>
        <fullName evidence="4">Lipoprotein SmpA/OmlA domain-containing protein</fullName>
    </recommendedName>
</protein>
<keyword evidence="3" id="KW-1185">Reference proteome</keyword>
<evidence type="ECO:0000256" key="1">
    <source>
        <dbReference type="SAM" id="Phobius"/>
    </source>
</evidence>
<evidence type="ECO:0000313" key="2">
    <source>
        <dbReference type="EMBL" id="MDY7232934.1"/>
    </source>
</evidence>
<keyword evidence="1" id="KW-0472">Membrane</keyword>
<sequence length="161" mass="17401">MNPSTVAEQATSAPDNLFSAFRERRASNRRWIFVVVVPLFGALAAWASMQGQPEMVRIITPNGIRAVSVGMSQQDVVGQLGRPIGKEMRAGGMECFQHGMFSLVEPVTTVYTVCYQGGVLKEVSSRRYSMWQADPDGTFIPAGIPFGDSPSPEKPAPAPAP</sequence>
<organism evidence="2 3">
    <name type="scientific">Hyalangium rubrum</name>
    <dbReference type="NCBI Taxonomy" id="3103134"/>
    <lineage>
        <taxon>Bacteria</taxon>
        <taxon>Pseudomonadati</taxon>
        <taxon>Myxococcota</taxon>
        <taxon>Myxococcia</taxon>
        <taxon>Myxococcales</taxon>
        <taxon>Cystobacterineae</taxon>
        <taxon>Archangiaceae</taxon>
        <taxon>Hyalangium</taxon>
    </lineage>
</organism>
<keyword evidence="1" id="KW-1133">Transmembrane helix</keyword>
<dbReference type="RefSeq" id="WP_321551648.1">
    <property type="nucleotide sequence ID" value="NZ_JAXIVS010000025.1"/>
</dbReference>
<gene>
    <name evidence="2" type="ORF">SYV04_41495</name>
</gene>
<comment type="caution">
    <text evidence="2">The sequence shown here is derived from an EMBL/GenBank/DDBJ whole genome shotgun (WGS) entry which is preliminary data.</text>
</comment>